<evidence type="ECO:0000313" key="2">
    <source>
        <dbReference type="EMBL" id="MCC9061722.1"/>
    </source>
</evidence>
<comment type="caution">
    <text evidence="2">The sequence shown here is derived from an EMBL/GenBank/DDBJ whole genome shotgun (WGS) entry which is preliminary data.</text>
</comment>
<evidence type="ECO:0000313" key="3">
    <source>
        <dbReference type="Proteomes" id="UP001430679"/>
    </source>
</evidence>
<feature type="domain" description="Glycosyltransferase 2-like" evidence="1">
    <location>
        <begin position="9"/>
        <end position="169"/>
    </location>
</feature>
<dbReference type="PANTHER" id="PTHR43685:SF11">
    <property type="entry name" value="GLYCOSYLTRANSFERASE TAGX-RELATED"/>
    <property type="match status" value="1"/>
</dbReference>
<dbReference type="Gene3D" id="3.90.550.10">
    <property type="entry name" value="Spore Coat Polysaccharide Biosynthesis Protein SpsA, Chain A"/>
    <property type="match status" value="1"/>
</dbReference>
<dbReference type="RefSeq" id="WP_230033020.1">
    <property type="nucleotide sequence ID" value="NZ_JAJJMM010000001.1"/>
</dbReference>
<dbReference type="CDD" id="cd00761">
    <property type="entry name" value="Glyco_tranf_GTA_type"/>
    <property type="match status" value="1"/>
</dbReference>
<name>A0ABS8M884_9FLAO</name>
<accession>A0ABS8M884</accession>
<dbReference type="Proteomes" id="UP001430679">
    <property type="component" value="Unassembled WGS sequence"/>
</dbReference>
<dbReference type="InterPro" id="IPR029044">
    <property type="entry name" value="Nucleotide-diphossugar_trans"/>
</dbReference>
<sequence length="330" mass="39583">MESNKPLVSVIVPNYNHEKFIKQRLDSILNQTYINFEVILLDDCSTDSSREILVQYSNNPKVSHCVFNDINSGSPFKQWKKGINLAKGEYIWIAESDDYSDLSFLDKNMQQLSVDRNFGIAYCQTIDINEHDLILSNRTGYTDQFCPNIWEFNFFKKGRLFVKKYLSFYNVIPNASAVVFKKTFVDETLFCESLLEMRMCGDWFFWIQLSLKTQITYLAEPLNYFRNHTTVTRNHKTSDRKKQRLMEESQVRTFLQENNILNVEREYLLYINWFKFFKMSAVFSSAFYKIKLRKTSYIKFYWFFFLYKFKSKSYFSIIKNSFFITFLMKI</sequence>
<reference evidence="2" key="1">
    <citation type="submission" date="2021-11" db="EMBL/GenBank/DDBJ databases">
        <title>Description of novel Flavobacterium species.</title>
        <authorList>
            <person name="Saticioglu I.B."/>
            <person name="Ay H."/>
            <person name="Altun S."/>
            <person name="Duman M."/>
        </authorList>
    </citation>
    <scope>NUCLEOTIDE SEQUENCE</scope>
    <source>
        <strain evidence="2">F-30</strain>
    </source>
</reference>
<dbReference type="InterPro" id="IPR001173">
    <property type="entry name" value="Glyco_trans_2-like"/>
</dbReference>
<dbReference type="EMBL" id="JAJJMM010000001">
    <property type="protein sequence ID" value="MCC9061722.1"/>
    <property type="molecule type" value="Genomic_DNA"/>
</dbReference>
<dbReference type="PANTHER" id="PTHR43685">
    <property type="entry name" value="GLYCOSYLTRANSFERASE"/>
    <property type="match status" value="1"/>
</dbReference>
<dbReference type="InterPro" id="IPR050834">
    <property type="entry name" value="Glycosyltransf_2"/>
</dbReference>
<gene>
    <name evidence="2" type="ORF">LNP81_01805</name>
</gene>
<keyword evidence="3" id="KW-1185">Reference proteome</keyword>
<dbReference type="SUPFAM" id="SSF53448">
    <property type="entry name" value="Nucleotide-diphospho-sugar transferases"/>
    <property type="match status" value="1"/>
</dbReference>
<evidence type="ECO:0000259" key="1">
    <source>
        <dbReference type="Pfam" id="PF00535"/>
    </source>
</evidence>
<organism evidence="2 3">
    <name type="scientific">Flavobacterium piscisymbiosum</name>
    <dbReference type="NCBI Taxonomy" id="2893753"/>
    <lineage>
        <taxon>Bacteria</taxon>
        <taxon>Pseudomonadati</taxon>
        <taxon>Bacteroidota</taxon>
        <taxon>Flavobacteriia</taxon>
        <taxon>Flavobacteriales</taxon>
        <taxon>Flavobacteriaceae</taxon>
        <taxon>Flavobacterium</taxon>
    </lineage>
</organism>
<protein>
    <submittedName>
        <fullName evidence="2">Glycosyltransferase family 2 protein</fullName>
    </submittedName>
</protein>
<dbReference type="Pfam" id="PF00535">
    <property type="entry name" value="Glycos_transf_2"/>
    <property type="match status" value="1"/>
</dbReference>
<proteinExistence type="predicted"/>